<sequence length="613" mass="66441">MNKWTAGLLAALILPPVYIGFADDTAHDNETPETSGTDGEVASKEEVIYGNLNHDGSVTDLYVVNMLDVTSAGRIVDYGNYDSVQNLTSLAEIQIDGDEISAEAEEGWFYYQGNKDGATLPWAMDITYTLDGEEVDAGDLAGADGHLHLSLTTEANDGVNPSFYENYTLQVSVSFDASVAGNIHAPDATVANAGKERQLSYTVMPETDGDIEFFADVTDFEMNGIEIAAIPMTLAMEDPDTGEMVSELRDLSDGIAEIHDGVGELNDGVFELVDGLWTLTDGSSDFLSGLREVDGSSGDLVHGSREIRDGLAQLDRELDVSEFDMDVDLNGFDELTKGLHELSGGLEELSGGLGLLGDQYEEARKALDEAVKAIPEEVPSEEAIKALYMTTEDHETLDSLVDQYAAAQRVKQTYDAVSGAFDAVTGTLGEAVKGLDESVTGLRTMASELEASLASFEDLEDPEALEGLRELERGIGELSSNYHAFHDGLVSYTGGVGELAGNYRDLDDGVSEAADGTRELGDGTDELYDGTGELEENTRDLPDQIQDEVDELMAEYDKSDYEPVSFVSERNEQVSVVQFVLRTDAIELPDDEDGELAEEDEENWFDRIMNLFS</sequence>
<reference evidence="2" key="1">
    <citation type="submission" date="2009-10" db="EMBL/GenBank/DDBJ databases">
        <title>Complete sequence of Bacillus selenitireducens MLS10.</title>
        <authorList>
            <consortium name="US DOE Joint Genome Institute"/>
            <person name="Lucas S."/>
            <person name="Copeland A."/>
            <person name="Lapidus A."/>
            <person name="Glavina del Rio T."/>
            <person name="Dalin E."/>
            <person name="Tice H."/>
            <person name="Bruce D."/>
            <person name="Goodwin L."/>
            <person name="Pitluck S."/>
            <person name="Sims D."/>
            <person name="Brettin T."/>
            <person name="Detter J.C."/>
            <person name="Han C."/>
            <person name="Larimer F."/>
            <person name="Land M."/>
            <person name="Hauser L."/>
            <person name="Kyrpides N."/>
            <person name="Ovchinnikova G."/>
            <person name="Stolz J."/>
        </authorList>
    </citation>
    <scope>NUCLEOTIDE SEQUENCE [LARGE SCALE GENOMIC DNA]</scope>
    <source>
        <strain evidence="2">MLS10</strain>
    </source>
</reference>
<dbReference type="OrthoDB" id="9815841at2"/>
<gene>
    <name evidence="2" type="ordered locus">Bsel_0395</name>
</gene>
<dbReference type="RefSeq" id="WP_013171364.1">
    <property type="nucleotide sequence ID" value="NC_014219.1"/>
</dbReference>
<dbReference type="Proteomes" id="UP000000271">
    <property type="component" value="Chromosome"/>
</dbReference>
<evidence type="ECO:0000313" key="2">
    <source>
        <dbReference type="EMBL" id="ADH97935.1"/>
    </source>
</evidence>
<keyword evidence="1" id="KW-0732">Signal</keyword>
<feature type="chain" id="PRO_5003090964" evidence="1">
    <location>
        <begin position="23"/>
        <end position="613"/>
    </location>
</feature>
<name>D6XX78_BACIE</name>
<dbReference type="NCBIfam" id="TIGR03057">
    <property type="entry name" value="xxxLxxG_by_4"/>
    <property type="match status" value="1"/>
</dbReference>
<evidence type="ECO:0000313" key="3">
    <source>
        <dbReference type="Proteomes" id="UP000000271"/>
    </source>
</evidence>
<protein>
    <submittedName>
        <fullName evidence="2">Membrane protein-like protein</fullName>
    </submittedName>
</protein>
<dbReference type="KEGG" id="bse:Bsel_0395"/>
<feature type="signal peptide" evidence="1">
    <location>
        <begin position="1"/>
        <end position="22"/>
    </location>
</feature>
<evidence type="ECO:0000256" key="1">
    <source>
        <dbReference type="SAM" id="SignalP"/>
    </source>
</evidence>
<accession>D6XX78</accession>
<organism evidence="2 3">
    <name type="scientific">Bacillus selenitireducens (strain ATCC 700615 / DSM 15326 / MLS10)</name>
    <dbReference type="NCBI Taxonomy" id="439292"/>
    <lineage>
        <taxon>Bacteria</taxon>
        <taxon>Bacillati</taxon>
        <taxon>Bacillota</taxon>
        <taxon>Bacilli</taxon>
        <taxon>Bacillales</taxon>
        <taxon>Bacillaceae</taxon>
        <taxon>Salisediminibacterium</taxon>
    </lineage>
</organism>
<keyword evidence="3" id="KW-1185">Reference proteome</keyword>
<dbReference type="EMBL" id="CP001791">
    <property type="protein sequence ID" value="ADH97935.1"/>
    <property type="molecule type" value="Genomic_DNA"/>
</dbReference>
<dbReference type="STRING" id="439292.Bsel_0395"/>
<dbReference type="InterPro" id="IPR023908">
    <property type="entry name" value="xxxLxxG_rpt"/>
</dbReference>
<proteinExistence type="predicted"/>
<dbReference type="HOGENOM" id="CLU_018675_0_0_9"/>
<dbReference type="AlphaFoldDB" id="D6XX78"/>
<dbReference type="eggNOG" id="COG1511">
    <property type="taxonomic scope" value="Bacteria"/>
</dbReference>